<evidence type="ECO:0000313" key="1">
    <source>
        <dbReference type="EMBL" id="KAG0476338.1"/>
    </source>
</evidence>
<proteinExistence type="predicted"/>
<dbReference type="AlphaFoldDB" id="A0A835QR78"/>
<sequence>MHISSFSLINCGALYYCSKNSSLQSCLFELLKMVDHWIFWVQSEELFFLGHGISAAVGTPDPLSIAASSRYSFKALRFRAARPCKEPTVRRQVIPNRDWSEGFSVCARLLLSLGIPKDDFKVK</sequence>
<dbReference type="OrthoDB" id="1731983at2759"/>
<evidence type="ECO:0000313" key="2">
    <source>
        <dbReference type="Proteomes" id="UP000636800"/>
    </source>
</evidence>
<protein>
    <submittedName>
        <fullName evidence="1">Uncharacterized protein</fullName>
    </submittedName>
</protein>
<gene>
    <name evidence="1" type="ORF">HPP92_013179</name>
</gene>
<dbReference type="Proteomes" id="UP000636800">
    <property type="component" value="Chromosome 6"/>
</dbReference>
<keyword evidence="2" id="KW-1185">Reference proteome</keyword>
<name>A0A835QR78_VANPL</name>
<comment type="caution">
    <text evidence="1">The sequence shown here is derived from an EMBL/GenBank/DDBJ whole genome shotgun (WGS) entry which is preliminary data.</text>
</comment>
<dbReference type="EMBL" id="JADCNL010000006">
    <property type="protein sequence ID" value="KAG0476338.1"/>
    <property type="molecule type" value="Genomic_DNA"/>
</dbReference>
<accession>A0A835QR78</accession>
<reference evidence="1 2" key="1">
    <citation type="journal article" date="2020" name="Nat. Food">
        <title>A phased Vanilla planifolia genome enables genetic improvement of flavour and production.</title>
        <authorList>
            <person name="Hasing T."/>
            <person name="Tang H."/>
            <person name="Brym M."/>
            <person name="Khazi F."/>
            <person name="Huang T."/>
            <person name="Chambers A.H."/>
        </authorList>
    </citation>
    <scope>NUCLEOTIDE SEQUENCE [LARGE SCALE GENOMIC DNA]</scope>
    <source>
        <tissue evidence="1">Leaf</tissue>
    </source>
</reference>
<organism evidence="1 2">
    <name type="scientific">Vanilla planifolia</name>
    <name type="common">Vanilla</name>
    <dbReference type="NCBI Taxonomy" id="51239"/>
    <lineage>
        <taxon>Eukaryota</taxon>
        <taxon>Viridiplantae</taxon>
        <taxon>Streptophyta</taxon>
        <taxon>Embryophyta</taxon>
        <taxon>Tracheophyta</taxon>
        <taxon>Spermatophyta</taxon>
        <taxon>Magnoliopsida</taxon>
        <taxon>Liliopsida</taxon>
        <taxon>Asparagales</taxon>
        <taxon>Orchidaceae</taxon>
        <taxon>Vanilloideae</taxon>
        <taxon>Vanilleae</taxon>
        <taxon>Vanilla</taxon>
    </lineage>
</organism>